<accession>A0A9Q0KGC4</accession>
<comment type="caution">
    <text evidence="4">The sequence shown here is derived from an EMBL/GenBank/DDBJ whole genome shotgun (WGS) entry which is preliminary data.</text>
</comment>
<feature type="region of interest" description="Disordered" evidence="2">
    <location>
        <begin position="1"/>
        <end position="21"/>
    </location>
</feature>
<dbReference type="InterPro" id="IPR013201">
    <property type="entry name" value="Prot_inhib_I29"/>
</dbReference>
<dbReference type="GO" id="GO:0008234">
    <property type="term" value="F:cysteine-type peptidase activity"/>
    <property type="evidence" value="ECO:0007669"/>
    <property type="project" value="InterPro"/>
</dbReference>
<feature type="domain" description="Cathepsin propeptide inhibitor" evidence="3">
    <location>
        <begin position="36"/>
        <end position="92"/>
    </location>
</feature>
<evidence type="ECO:0000256" key="2">
    <source>
        <dbReference type="SAM" id="MobiDB-lite"/>
    </source>
</evidence>
<dbReference type="SUPFAM" id="SSF54001">
    <property type="entry name" value="Cysteine proteinases"/>
    <property type="match status" value="1"/>
</dbReference>
<dbReference type="Pfam" id="PF00112">
    <property type="entry name" value="Peptidase_C1"/>
    <property type="match status" value="1"/>
</dbReference>
<dbReference type="AlphaFoldDB" id="A0A9Q0KGC4"/>
<dbReference type="Proteomes" id="UP001141806">
    <property type="component" value="Unassembled WGS sequence"/>
</dbReference>
<dbReference type="GO" id="GO:0006508">
    <property type="term" value="P:proteolysis"/>
    <property type="evidence" value="ECO:0007669"/>
    <property type="project" value="InterPro"/>
</dbReference>
<dbReference type="InterPro" id="IPR035985">
    <property type="entry name" value="Ubiquitin-activating_enz"/>
</dbReference>
<organism evidence="4 5">
    <name type="scientific">Protea cynaroides</name>
    <dbReference type="NCBI Taxonomy" id="273540"/>
    <lineage>
        <taxon>Eukaryota</taxon>
        <taxon>Viridiplantae</taxon>
        <taxon>Streptophyta</taxon>
        <taxon>Embryophyta</taxon>
        <taxon>Tracheophyta</taxon>
        <taxon>Spermatophyta</taxon>
        <taxon>Magnoliopsida</taxon>
        <taxon>Proteales</taxon>
        <taxon>Proteaceae</taxon>
        <taxon>Protea</taxon>
    </lineage>
</organism>
<dbReference type="Gene3D" id="3.40.50.720">
    <property type="entry name" value="NAD(P)-binding Rossmann-like Domain"/>
    <property type="match status" value="1"/>
</dbReference>
<evidence type="ECO:0000313" key="4">
    <source>
        <dbReference type="EMBL" id="KAJ4969774.1"/>
    </source>
</evidence>
<evidence type="ECO:0000259" key="3">
    <source>
        <dbReference type="SMART" id="SM00848"/>
    </source>
</evidence>
<sequence length="269" mass="30762">MLLTRDGSTLLQASADKGPSNTQTIERALHEMMSFYATWLVKHGKNSNALGKIEKRFEIFKDNFKFIDEHNVENRTYKLRLNRFTDLANEEYRAMYLDTKIDFHCRLSRQNHPHSFRNGDSLPDSIDWRDKGAIVPIKDQVKCGSCGAFPLIAAVEGINEIETSDLTLLSEQELVDRFCKNIILIGIGNFTLVDDRPVTEEALLSNFLIPPDENMYNGRSLAKPDSLRDFNPMVHVSVVKDYLLSFHEDSNNKELNKSKGSYQKLSTCH</sequence>
<proteinExistence type="inferred from homology"/>
<dbReference type="InterPro" id="IPR038765">
    <property type="entry name" value="Papain-like_cys_pep_sf"/>
</dbReference>
<dbReference type="PANTHER" id="PTHR12411">
    <property type="entry name" value="CYSTEINE PROTEASE FAMILY C1-RELATED"/>
    <property type="match status" value="1"/>
</dbReference>
<reference evidence="4" key="1">
    <citation type="journal article" date="2023" name="Plant J.">
        <title>The genome of the king protea, Protea cynaroides.</title>
        <authorList>
            <person name="Chang J."/>
            <person name="Duong T.A."/>
            <person name="Schoeman C."/>
            <person name="Ma X."/>
            <person name="Roodt D."/>
            <person name="Barker N."/>
            <person name="Li Z."/>
            <person name="Van de Peer Y."/>
            <person name="Mizrachi E."/>
        </authorList>
    </citation>
    <scope>NUCLEOTIDE SEQUENCE</scope>
    <source>
        <tissue evidence="4">Young leaves</tissue>
    </source>
</reference>
<dbReference type="InterPro" id="IPR000668">
    <property type="entry name" value="Peptidase_C1A_C"/>
</dbReference>
<name>A0A9Q0KGC4_9MAGN</name>
<gene>
    <name evidence="4" type="ORF">NE237_002873</name>
</gene>
<keyword evidence="5" id="KW-1185">Reference proteome</keyword>
<dbReference type="Gene3D" id="1.10.287.2250">
    <property type="match status" value="1"/>
</dbReference>
<protein>
    <recommendedName>
        <fullName evidence="3">Cathepsin propeptide inhibitor domain-containing protein</fullName>
    </recommendedName>
</protein>
<dbReference type="InterPro" id="IPR013128">
    <property type="entry name" value="Peptidase_C1A"/>
</dbReference>
<dbReference type="SUPFAM" id="SSF69572">
    <property type="entry name" value="Activating enzymes of the ubiquitin-like proteins"/>
    <property type="match status" value="1"/>
</dbReference>
<comment type="similarity">
    <text evidence="1">Belongs to the peptidase C1 family.</text>
</comment>
<evidence type="ECO:0000313" key="5">
    <source>
        <dbReference type="Proteomes" id="UP001141806"/>
    </source>
</evidence>
<evidence type="ECO:0000256" key="1">
    <source>
        <dbReference type="ARBA" id="ARBA00008455"/>
    </source>
</evidence>
<dbReference type="Gene3D" id="3.90.70.10">
    <property type="entry name" value="Cysteine proteinases"/>
    <property type="match status" value="1"/>
</dbReference>
<dbReference type="SMART" id="SM00848">
    <property type="entry name" value="Inhibitor_I29"/>
    <property type="match status" value="1"/>
</dbReference>
<feature type="compositionally biased region" description="Polar residues" evidence="2">
    <location>
        <begin position="1"/>
        <end position="12"/>
    </location>
</feature>
<dbReference type="EMBL" id="JAMYWD010000005">
    <property type="protein sequence ID" value="KAJ4969774.1"/>
    <property type="molecule type" value="Genomic_DNA"/>
</dbReference>
<dbReference type="GO" id="GO:0008641">
    <property type="term" value="F:ubiquitin-like modifier activating enzyme activity"/>
    <property type="evidence" value="ECO:0007669"/>
    <property type="project" value="InterPro"/>
</dbReference>
<dbReference type="OrthoDB" id="10253408at2759"/>
<dbReference type="Pfam" id="PF08246">
    <property type="entry name" value="Inhibitor_I29"/>
    <property type="match status" value="1"/>
</dbReference>